<dbReference type="Gene3D" id="3.10.180.10">
    <property type="entry name" value="2,3-Dihydroxybiphenyl 1,2-Dioxygenase, domain 1"/>
    <property type="match status" value="1"/>
</dbReference>
<dbReference type="InterPro" id="IPR004360">
    <property type="entry name" value="Glyas_Fos-R_dOase_dom"/>
</dbReference>
<feature type="domain" description="VOC" evidence="1">
    <location>
        <begin position="2"/>
        <end position="115"/>
    </location>
</feature>
<keyword evidence="2" id="KW-0223">Dioxygenase</keyword>
<dbReference type="GO" id="GO:0051213">
    <property type="term" value="F:dioxygenase activity"/>
    <property type="evidence" value="ECO:0007669"/>
    <property type="project" value="UniProtKB-KW"/>
</dbReference>
<comment type="caution">
    <text evidence="2">The sequence shown here is derived from an EMBL/GenBank/DDBJ whole genome shotgun (WGS) entry which is preliminary data.</text>
</comment>
<name>A0A4R7FIT6_9MICO</name>
<accession>A0A4R7FIT6</accession>
<evidence type="ECO:0000313" key="2">
    <source>
        <dbReference type="EMBL" id="TDS75088.1"/>
    </source>
</evidence>
<keyword evidence="2" id="KW-0560">Oxidoreductase</keyword>
<sequence length="118" mass="12619">MAVLSVAQPVEDQDRAIEFYRDVLGFEVVRDAALSGGARWVEVAPPGSPVSVALVDRNGPVPLGVRVGVPHIDLLHETLQRDEIDVDDAVIRTPSAPAMFTVRDPDGNTVVLVEVPGD</sequence>
<dbReference type="SUPFAM" id="SSF54593">
    <property type="entry name" value="Glyoxalase/Bleomycin resistance protein/Dihydroxybiphenyl dioxygenase"/>
    <property type="match status" value="1"/>
</dbReference>
<keyword evidence="2" id="KW-0456">Lyase</keyword>
<dbReference type="InterPro" id="IPR037523">
    <property type="entry name" value="VOC_core"/>
</dbReference>
<dbReference type="PANTHER" id="PTHR36437">
    <property type="entry name" value="GLYOXALASE/BLEOMYCIN RESISTANCE PROTEIN/DIOXYGENASE"/>
    <property type="match status" value="1"/>
</dbReference>
<evidence type="ECO:0000313" key="3">
    <source>
        <dbReference type="Proteomes" id="UP000295344"/>
    </source>
</evidence>
<dbReference type="InterPro" id="IPR029068">
    <property type="entry name" value="Glyas_Bleomycin-R_OHBP_Dase"/>
</dbReference>
<keyword evidence="3" id="KW-1185">Reference proteome</keyword>
<dbReference type="PROSITE" id="PS51819">
    <property type="entry name" value="VOC"/>
    <property type="match status" value="1"/>
</dbReference>
<dbReference type="Proteomes" id="UP000295344">
    <property type="component" value="Unassembled WGS sequence"/>
</dbReference>
<dbReference type="GO" id="GO:0016829">
    <property type="term" value="F:lyase activity"/>
    <property type="evidence" value="ECO:0007669"/>
    <property type="project" value="UniProtKB-KW"/>
</dbReference>
<dbReference type="AlphaFoldDB" id="A0A4R7FIT6"/>
<protein>
    <submittedName>
        <fullName evidence="2">Catechol 2,3-dioxygenase-like lactoylglutathione lyase family enzyme</fullName>
    </submittedName>
</protein>
<evidence type="ECO:0000259" key="1">
    <source>
        <dbReference type="PROSITE" id="PS51819"/>
    </source>
</evidence>
<proteinExistence type="predicted"/>
<dbReference type="EMBL" id="SOAM01000004">
    <property type="protein sequence ID" value="TDS75088.1"/>
    <property type="molecule type" value="Genomic_DNA"/>
</dbReference>
<dbReference type="PANTHER" id="PTHR36437:SF2">
    <property type="entry name" value="GLYOXALASE_BLEOMYCIN RESISTANCE PROTEIN_DIOXYGENASE"/>
    <property type="match status" value="1"/>
</dbReference>
<reference evidence="2 3" key="1">
    <citation type="submission" date="2019-03" db="EMBL/GenBank/DDBJ databases">
        <title>Genomic Encyclopedia of Archaeal and Bacterial Type Strains, Phase II (KMG-II): from individual species to whole genera.</title>
        <authorList>
            <person name="Goeker M."/>
        </authorList>
    </citation>
    <scope>NUCLEOTIDE SEQUENCE [LARGE SCALE GENOMIC DNA]</scope>
    <source>
        <strain evidence="2 3">DSM 24782</strain>
    </source>
</reference>
<organism evidence="2 3">
    <name type="scientific">Amnibacterium kyonggiense</name>
    <dbReference type="NCBI Taxonomy" id="595671"/>
    <lineage>
        <taxon>Bacteria</taxon>
        <taxon>Bacillati</taxon>
        <taxon>Actinomycetota</taxon>
        <taxon>Actinomycetes</taxon>
        <taxon>Micrococcales</taxon>
        <taxon>Microbacteriaceae</taxon>
        <taxon>Amnibacterium</taxon>
    </lineage>
</organism>
<gene>
    <name evidence="2" type="ORF">CLV52_3615</name>
</gene>
<dbReference type="Pfam" id="PF00903">
    <property type="entry name" value="Glyoxalase"/>
    <property type="match status" value="1"/>
</dbReference>